<dbReference type="SUPFAM" id="SSF81296">
    <property type="entry name" value="E set domains"/>
    <property type="match status" value="1"/>
</dbReference>
<dbReference type="AlphaFoldDB" id="A0AAU7W9Z6"/>
<keyword evidence="6" id="KW-1133">Transmembrane helix</keyword>
<proteinExistence type="predicted"/>
<name>A0AAU7W9Z6_9MICO</name>
<evidence type="ECO:0000256" key="5">
    <source>
        <dbReference type="SAM" id="MobiDB-lite"/>
    </source>
</evidence>
<evidence type="ECO:0000256" key="1">
    <source>
        <dbReference type="ARBA" id="ARBA00004196"/>
    </source>
</evidence>
<feature type="transmembrane region" description="Helical" evidence="6">
    <location>
        <begin position="178"/>
        <end position="199"/>
    </location>
</feature>
<sequence>MTPSSQLPLRRRATARLTRLAGAALAAGALLGLAGLAAAQPAFAHDELLGSTPENGEVFDTAPEQVELTFSNDVIAVGSVIEVVDHHAEPVETGETTVLGPVVSAALPADLSGEYQVRWRVVSSDGHPIEGTIDFGVGADATGSWASEAPHDGAGSGEESAEDAGDGSADDATGANGWAITGFVVGALAVLGLVAAILVRTVRRPQALGTGGGAADRRDGAEGAAREERDDSAGGSGSSDGPLA</sequence>
<dbReference type="GO" id="GO:0005507">
    <property type="term" value="F:copper ion binding"/>
    <property type="evidence" value="ECO:0007669"/>
    <property type="project" value="InterPro"/>
</dbReference>
<keyword evidence="6" id="KW-0472">Membrane</keyword>
<protein>
    <submittedName>
        <fullName evidence="9">Copper resistance CopC family protein</fullName>
    </submittedName>
</protein>
<dbReference type="InterPro" id="IPR007348">
    <property type="entry name" value="CopC_dom"/>
</dbReference>
<accession>A0AAU7W9Z6</accession>
<evidence type="ECO:0000256" key="4">
    <source>
        <dbReference type="ARBA" id="ARBA00023008"/>
    </source>
</evidence>
<dbReference type="PANTHER" id="PTHR34820:SF4">
    <property type="entry name" value="INNER MEMBRANE PROTEIN YEBZ"/>
    <property type="match status" value="1"/>
</dbReference>
<keyword evidence="3 7" id="KW-0732">Signal</keyword>
<dbReference type="InterPro" id="IPR032694">
    <property type="entry name" value="CopC/D"/>
</dbReference>
<dbReference type="GO" id="GO:0005886">
    <property type="term" value="C:plasma membrane"/>
    <property type="evidence" value="ECO:0007669"/>
    <property type="project" value="TreeGrafter"/>
</dbReference>
<dbReference type="InterPro" id="IPR014755">
    <property type="entry name" value="Cu-Rt/internalin_Ig-like"/>
</dbReference>
<keyword evidence="4" id="KW-0186">Copper</keyword>
<reference evidence="9" key="1">
    <citation type="submission" date="2024-05" db="EMBL/GenBank/DDBJ databases">
        <authorList>
            <person name="Yu L."/>
        </authorList>
    </citation>
    <scope>NUCLEOTIDE SEQUENCE</scope>
    <source>
        <strain evidence="9">G08B096</strain>
    </source>
</reference>
<evidence type="ECO:0000256" key="2">
    <source>
        <dbReference type="ARBA" id="ARBA00022723"/>
    </source>
</evidence>
<feature type="compositionally biased region" description="Acidic residues" evidence="5">
    <location>
        <begin position="159"/>
        <end position="169"/>
    </location>
</feature>
<dbReference type="GO" id="GO:0006825">
    <property type="term" value="P:copper ion transport"/>
    <property type="evidence" value="ECO:0007669"/>
    <property type="project" value="InterPro"/>
</dbReference>
<keyword evidence="2" id="KW-0479">Metal-binding</keyword>
<dbReference type="PANTHER" id="PTHR34820">
    <property type="entry name" value="INNER MEMBRANE PROTEIN YEBZ"/>
    <property type="match status" value="1"/>
</dbReference>
<organism evidence="9">
    <name type="scientific">Agromyces sp. G08B096</name>
    <dbReference type="NCBI Taxonomy" id="3156399"/>
    <lineage>
        <taxon>Bacteria</taxon>
        <taxon>Bacillati</taxon>
        <taxon>Actinomycetota</taxon>
        <taxon>Actinomycetes</taxon>
        <taxon>Micrococcales</taxon>
        <taxon>Microbacteriaceae</taxon>
        <taxon>Agromyces</taxon>
    </lineage>
</organism>
<dbReference type="GO" id="GO:0042597">
    <property type="term" value="C:periplasmic space"/>
    <property type="evidence" value="ECO:0007669"/>
    <property type="project" value="InterPro"/>
</dbReference>
<feature type="region of interest" description="Disordered" evidence="5">
    <location>
        <begin position="207"/>
        <end position="244"/>
    </location>
</feature>
<feature type="domain" description="CopC" evidence="8">
    <location>
        <begin position="45"/>
        <end position="137"/>
    </location>
</feature>
<dbReference type="Gene3D" id="2.60.40.1220">
    <property type="match status" value="1"/>
</dbReference>
<evidence type="ECO:0000256" key="3">
    <source>
        <dbReference type="ARBA" id="ARBA00022729"/>
    </source>
</evidence>
<evidence type="ECO:0000256" key="7">
    <source>
        <dbReference type="SAM" id="SignalP"/>
    </source>
</evidence>
<dbReference type="EMBL" id="CP158374">
    <property type="protein sequence ID" value="XBX82715.1"/>
    <property type="molecule type" value="Genomic_DNA"/>
</dbReference>
<evidence type="ECO:0000256" key="6">
    <source>
        <dbReference type="SAM" id="Phobius"/>
    </source>
</evidence>
<dbReference type="RefSeq" id="WP_350348731.1">
    <property type="nucleotide sequence ID" value="NZ_CP158374.1"/>
</dbReference>
<dbReference type="Pfam" id="PF04234">
    <property type="entry name" value="CopC"/>
    <property type="match status" value="1"/>
</dbReference>
<dbReference type="GO" id="GO:0030313">
    <property type="term" value="C:cell envelope"/>
    <property type="evidence" value="ECO:0007669"/>
    <property type="project" value="UniProtKB-SubCell"/>
</dbReference>
<gene>
    <name evidence="9" type="ORF">ABIQ69_02015</name>
</gene>
<evidence type="ECO:0000313" key="9">
    <source>
        <dbReference type="EMBL" id="XBX82715.1"/>
    </source>
</evidence>
<comment type="subcellular location">
    <subcellularLocation>
        <location evidence="1">Cell envelope</location>
    </subcellularLocation>
</comment>
<feature type="signal peptide" evidence="7">
    <location>
        <begin position="1"/>
        <end position="44"/>
    </location>
</feature>
<dbReference type="InterPro" id="IPR014756">
    <property type="entry name" value="Ig_E-set"/>
</dbReference>
<feature type="region of interest" description="Disordered" evidence="5">
    <location>
        <begin position="140"/>
        <end position="170"/>
    </location>
</feature>
<evidence type="ECO:0000259" key="8">
    <source>
        <dbReference type="Pfam" id="PF04234"/>
    </source>
</evidence>
<dbReference type="GO" id="GO:0046688">
    <property type="term" value="P:response to copper ion"/>
    <property type="evidence" value="ECO:0007669"/>
    <property type="project" value="InterPro"/>
</dbReference>
<feature type="compositionally biased region" description="Basic and acidic residues" evidence="5">
    <location>
        <begin position="215"/>
        <end position="232"/>
    </location>
</feature>
<feature type="chain" id="PRO_5043750554" evidence="7">
    <location>
        <begin position="45"/>
        <end position="244"/>
    </location>
</feature>
<keyword evidence="6" id="KW-0812">Transmembrane</keyword>